<gene>
    <name evidence="2" type="ORF">C8E89_11534</name>
</gene>
<dbReference type="AlphaFoldDB" id="A0A318HH00"/>
<evidence type="ECO:0000256" key="1">
    <source>
        <dbReference type="SAM" id="MobiDB-lite"/>
    </source>
</evidence>
<dbReference type="EMBL" id="QJJU01000015">
    <property type="protein sequence ID" value="PXX05988.1"/>
    <property type="molecule type" value="Genomic_DNA"/>
</dbReference>
<organism evidence="2 3">
    <name type="scientific">Mycolicibacterium moriokaense</name>
    <dbReference type="NCBI Taxonomy" id="39691"/>
    <lineage>
        <taxon>Bacteria</taxon>
        <taxon>Bacillati</taxon>
        <taxon>Actinomycetota</taxon>
        <taxon>Actinomycetes</taxon>
        <taxon>Mycobacteriales</taxon>
        <taxon>Mycobacteriaceae</taxon>
        <taxon>Mycolicibacterium</taxon>
    </lineage>
</organism>
<name>A0A318HH00_9MYCO</name>
<comment type="caution">
    <text evidence="2">The sequence shown here is derived from an EMBL/GenBank/DDBJ whole genome shotgun (WGS) entry which is preliminary data.</text>
</comment>
<sequence>MSGPLSAGGPVGSGLADGATDPLGLVLGGGSLAAPELGLVVDPSGPLGAVTGSAPVSVLGVDAAGLPPLSDVRPLEEGLSFVDDDEPESLGSSSDEDEEDEPESLEPPGDGSGSLGDTGAGLIWSDGDVAAFATSAPAESNPTERPATKAARTTRCGDPNVATPGTPLQRRRLQSVAVTHLQWRCQPSRGGEVSWRASKA</sequence>
<feature type="region of interest" description="Disordered" evidence="1">
    <location>
        <begin position="78"/>
        <end position="167"/>
    </location>
</feature>
<feature type="region of interest" description="Disordered" evidence="1">
    <location>
        <begin position="1"/>
        <end position="28"/>
    </location>
</feature>
<feature type="compositionally biased region" description="Gly residues" evidence="1">
    <location>
        <begin position="110"/>
        <end position="119"/>
    </location>
</feature>
<evidence type="ECO:0000313" key="3">
    <source>
        <dbReference type="Proteomes" id="UP000247781"/>
    </source>
</evidence>
<reference evidence="2 3" key="2">
    <citation type="submission" date="2018-06" db="EMBL/GenBank/DDBJ databases">
        <title>Sequencing of bacterial isolates from soil warming experiment in Harvard Forest, Massachusetts, USA.</title>
        <authorList>
            <person name="Deangelis K.PhD."/>
        </authorList>
    </citation>
    <scope>NUCLEOTIDE SEQUENCE [LARGE SCALE GENOMIC DNA]</scope>
    <source>
        <strain evidence="2 3">GAS496</strain>
    </source>
</reference>
<dbReference type="Proteomes" id="UP000247781">
    <property type="component" value="Unassembled WGS sequence"/>
</dbReference>
<protein>
    <submittedName>
        <fullName evidence="2">Uncharacterized protein</fullName>
    </submittedName>
</protein>
<proteinExistence type="predicted"/>
<accession>A0A318HH00</accession>
<keyword evidence="3" id="KW-1185">Reference proteome</keyword>
<feature type="compositionally biased region" description="Acidic residues" evidence="1">
    <location>
        <begin position="82"/>
        <end position="104"/>
    </location>
</feature>
<evidence type="ECO:0000313" key="2">
    <source>
        <dbReference type="EMBL" id="PXX05988.1"/>
    </source>
</evidence>
<reference evidence="3" key="1">
    <citation type="submission" date="2018-05" db="EMBL/GenBank/DDBJ databases">
        <authorList>
            <person name="Deangelis K."/>
            <person name="Huntemann M."/>
            <person name="Clum A."/>
            <person name="Pillay M."/>
            <person name="Palaniappan K."/>
            <person name="Varghese N."/>
            <person name="Mikhailova N."/>
            <person name="Stamatis D."/>
            <person name="Reddy T."/>
            <person name="Daum C."/>
            <person name="Shapiro N."/>
            <person name="Ivanova N."/>
            <person name="Kyrpides N."/>
            <person name="Woyke T."/>
        </authorList>
    </citation>
    <scope>NUCLEOTIDE SEQUENCE [LARGE SCALE GENOMIC DNA]</scope>
    <source>
        <strain evidence="3">GAS496</strain>
    </source>
</reference>
<dbReference type="RefSeq" id="WP_146221047.1">
    <property type="nucleotide sequence ID" value="NZ_QJJU01000015.1"/>
</dbReference>